<dbReference type="GO" id="GO:0005773">
    <property type="term" value="C:vacuole"/>
    <property type="evidence" value="ECO:0007669"/>
    <property type="project" value="GOC"/>
</dbReference>
<sequence>MPVTQLRPSLAPTENVGLKPLKAIKPCLKLHAPGFPSLHKDERTETHEHDQKKEMLHTIRVPRAGQRSSYTHTDAYSAFFCGSRAHLGTERVPAFNNTYLRPNAKFFGDQQSGCQRYEIKVEIKTVDLVSSVVTGFFQISGLTDEHPLITTCFKGEIINNPLHRLEWGGARVQPKRYSFVTEETNWLSFPKNDLEHWKKLTGCPSHYSESELRKKLQLIQLGQQDSQYIYMRWKEEFLLPDSRVKLLTGASFEGFYYVVLNIGGRSEPNEERRLANIPPGTMSGLYFYTQSEKFQSLSLRYADDRGQVGTFDFA</sequence>
<dbReference type="InterPro" id="IPR018618">
    <property type="entry name" value="GID4/10-like"/>
</dbReference>
<dbReference type="EMBL" id="CP034456">
    <property type="protein sequence ID" value="QBM85704.1"/>
    <property type="molecule type" value="Genomic_DNA"/>
</dbReference>
<keyword evidence="3" id="KW-1185">Reference proteome</keyword>
<proteinExistence type="inferred from homology"/>
<dbReference type="GO" id="GO:0043161">
    <property type="term" value="P:proteasome-mediated ubiquitin-dependent protein catabolic process"/>
    <property type="evidence" value="ECO:0007669"/>
    <property type="project" value="TreeGrafter"/>
</dbReference>
<gene>
    <name evidence="2" type="primary">MPUL0A03290</name>
    <name evidence="2" type="ORF">METSCH_A03290</name>
</gene>
<protein>
    <submittedName>
        <fullName evidence="2">Import and degradation protein</fullName>
    </submittedName>
</protein>
<dbReference type="PANTHER" id="PTHR14534:SF3">
    <property type="entry name" value="GID COMPLEX SUBUNIT 4 HOMOLOG"/>
    <property type="match status" value="1"/>
</dbReference>
<evidence type="ECO:0000313" key="2">
    <source>
        <dbReference type="EMBL" id="QBM85704.1"/>
    </source>
</evidence>
<evidence type="ECO:0000313" key="3">
    <source>
        <dbReference type="Proteomes" id="UP000292447"/>
    </source>
</evidence>
<organism evidence="2 3">
    <name type="scientific">Metschnikowia aff. pulcherrima</name>
    <dbReference type="NCBI Taxonomy" id="2163413"/>
    <lineage>
        <taxon>Eukaryota</taxon>
        <taxon>Fungi</taxon>
        <taxon>Dikarya</taxon>
        <taxon>Ascomycota</taxon>
        <taxon>Saccharomycotina</taxon>
        <taxon>Pichiomycetes</taxon>
        <taxon>Metschnikowiaceae</taxon>
        <taxon>Metschnikowia</taxon>
    </lineage>
</organism>
<comment type="similarity">
    <text evidence="1">Belongs to the GID4/VID24 family.</text>
</comment>
<dbReference type="PANTHER" id="PTHR14534">
    <property type="entry name" value="VACUOLAR IMPORT AND DEGRADATION PROTEIN 24"/>
    <property type="match status" value="1"/>
</dbReference>
<dbReference type="GO" id="GO:0034657">
    <property type="term" value="C:GID complex"/>
    <property type="evidence" value="ECO:0007669"/>
    <property type="project" value="TreeGrafter"/>
</dbReference>
<dbReference type="GO" id="GO:0007039">
    <property type="term" value="P:protein catabolic process in the vacuole"/>
    <property type="evidence" value="ECO:0007669"/>
    <property type="project" value="TreeGrafter"/>
</dbReference>
<evidence type="ECO:0000256" key="1">
    <source>
        <dbReference type="ARBA" id="ARBA00061469"/>
    </source>
</evidence>
<reference evidence="3" key="1">
    <citation type="submission" date="2019-03" db="EMBL/GenBank/DDBJ databases">
        <title>Snf2 controls pulcherriminic acid biosynthesis and connects pigmentation and antifungal activity of the yeast Metschnikowia pulcherrima.</title>
        <authorList>
            <person name="Gore-Lloyd D."/>
            <person name="Sumann I."/>
            <person name="Brachmann A.O."/>
            <person name="Schneeberger K."/>
            <person name="Ortiz-Merino R.A."/>
            <person name="Moreno-Beltran M."/>
            <person name="Schlaefli M."/>
            <person name="Kirner P."/>
            <person name="Santos Kron A."/>
            <person name="Wolfe K.H."/>
            <person name="Piel J."/>
            <person name="Ahrens C.H."/>
            <person name="Henk D."/>
            <person name="Freimoser F.M."/>
        </authorList>
    </citation>
    <scope>NUCLEOTIDE SEQUENCE [LARGE SCALE GENOMIC DNA]</scope>
    <source>
        <strain evidence="3">APC 1.2</strain>
    </source>
</reference>
<dbReference type="GO" id="GO:0045721">
    <property type="term" value="P:negative regulation of gluconeogenesis"/>
    <property type="evidence" value="ECO:0007669"/>
    <property type="project" value="TreeGrafter"/>
</dbReference>
<dbReference type="GO" id="GO:0006623">
    <property type="term" value="P:protein targeting to vacuole"/>
    <property type="evidence" value="ECO:0007669"/>
    <property type="project" value="TreeGrafter"/>
</dbReference>
<dbReference type="AlphaFoldDB" id="A0A4P6XJK0"/>
<dbReference type="Pfam" id="PF09783">
    <property type="entry name" value="Vac_ImportDeg"/>
    <property type="match status" value="1"/>
</dbReference>
<dbReference type="STRING" id="2163413.A0A4P6XJK0"/>
<name>A0A4P6XJK0_9ASCO</name>
<accession>A0A4P6XJK0</accession>
<dbReference type="Proteomes" id="UP000292447">
    <property type="component" value="Chromosome I"/>
</dbReference>